<dbReference type="Pfam" id="PF02579">
    <property type="entry name" value="Nitro_FeMo-Co"/>
    <property type="match status" value="1"/>
</dbReference>
<dbReference type="InterPro" id="IPR036105">
    <property type="entry name" value="DiNase_FeMo-co_biosyn_sf"/>
</dbReference>
<sequence length="236" mass="25734">MNTQPISDDIALRIALAARQLPNTDTADLLRLLDKMVGLPPWPERLSRLTVKDLKSAAGEKYDDAGAQALQSALACLRGEYDLEDKPPPETEPFEEGDMPGSIRVACASNQGEILDGHFGSCRRFLVYQVSQFANRLVGVRVVDHEPAQGGKTQDDKIARRIALIADCRILFVASIGGPATARVVRAGIHPVKKTQIASAREEIRVLQNVMGENAPPWIKKAMSRSLDPEASKNTT</sequence>
<dbReference type="InterPro" id="IPR038127">
    <property type="entry name" value="NafY_N_sf"/>
</dbReference>
<proteinExistence type="inferred from homology"/>
<feature type="domain" description="Dinitrogenase iron-molybdenum cofactor N-terminal" evidence="4">
    <location>
        <begin position="6"/>
        <end position="89"/>
    </location>
</feature>
<dbReference type="PANTHER" id="PTHR33937">
    <property type="entry name" value="IRON-MOLYBDENUM PROTEIN-RELATED-RELATED"/>
    <property type="match status" value="1"/>
</dbReference>
<dbReference type="InterPro" id="IPR003731">
    <property type="entry name" value="Di-Nase_FeMo-co_biosynth"/>
</dbReference>
<evidence type="ECO:0000256" key="2">
    <source>
        <dbReference type="ARBA" id="ARBA00023231"/>
    </source>
</evidence>
<comment type="similarity">
    <text evidence="1">Belongs to the NifX/NifY family.</text>
</comment>
<dbReference type="Gene3D" id="1.10.150.590">
    <property type="entry name" value="Dinitrogenase iron-molybdenum cofactor, N-terminal"/>
    <property type="match status" value="1"/>
</dbReference>
<dbReference type="PANTHER" id="PTHR33937:SF1">
    <property type="entry name" value="IRON-MOLIBDENUM COFACTOR PROCESSING PROTEIN"/>
    <property type="match status" value="1"/>
</dbReference>
<dbReference type="CDD" id="cd00853">
    <property type="entry name" value="NifX"/>
    <property type="match status" value="1"/>
</dbReference>
<dbReference type="EMBL" id="CAADFE010000010">
    <property type="protein sequence ID" value="VFJ66795.1"/>
    <property type="molecule type" value="Genomic_DNA"/>
</dbReference>
<dbReference type="SUPFAM" id="SSF53146">
    <property type="entry name" value="Nitrogenase accessory factor-like"/>
    <property type="match status" value="1"/>
</dbReference>
<evidence type="ECO:0000256" key="1">
    <source>
        <dbReference type="ARBA" id="ARBA00010285"/>
    </source>
</evidence>
<organism evidence="5">
    <name type="scientific">Candidatus Kentrum sp. FW</name>
    <dbReference type="NCBI Taxonomy" id="2126338"/>
    <lineage>
        <taxon>Bacteria</taxon>
        <taxon>Pseudomonadati</taxon>
        <taxon>Pseudomonadota</taxon>
        <taxon>Gammaproteobacteria</taxon>
        <taxon>Candidatus Kentrum</taxon>
    </lineage>
</organism>
<gene>
    <name evidence="5" type="ORF">BECKFW1821C_GA0114237_101070</name>
</gene>
<evidence type="ECO:0000313" key="5">
    <source>
        <dbReference type="EMBL" id="VFJ66795.1"/>
    </source>
</evidence>
<keyword evidence="2" id="KW-0535">Nitrogen fixation</keyword>
<protein>
    <submittedName>
        <fullName evidence="5">Nitrogen fixation protein NifX</fullName>
    </submittedName>
</protein>
<accession>A0A450THS7</accession>
<reference evidence="5" key="1">
    <citation type="submission" date="2019-02" db="EMBL/GenBank/DDBJ databases">
        <authorList>
            <person name="Gruber-Vodicka R. H."/>
            <person name="Seah K. B. B."/>
        </authorList>
    </citation>
    <scope>NUCLEOTIDE SEQUENCE</scope>
    <source>
        <strain evidence="5">BECK_BZ131</strain>
    </source>
</reference>
<feature type="domain" description="Dinitrogenase iron-molybdenum cofactor biosynthesis" evidence="3">
    <location>
        <begin position="112"/>
        <end position="202"/>
    </location>
</feature>
<dbReference type="Pfam" id="PF16844">
    <property type="entry name" value="DIMCO_N"/>
    <property type="match status" value="1"/>
</dbReference>
<dbReference type="InterPro" id="IPR034169">
    <property type="entry name" value="NifX-like"/>
</dbReference>
<evidence type="ECO:0000259" key="3">
    <source>
        <dbReference type="Pfam" id="PF02579"/>
    </source>
</evidence>
<dbReference type="AlphaFoldDB" id="A0A450THS7"/>
<dbReference type="Gene3D" id="3.30.420.130">
    <property type="entry name" value="Dinitrogenase iron-molybdenum cofactor biosynthesis domain"/>
    <property type="match status" value="1"/>
</dbReference>
<dbReference type="InterPro" id="IPR051840">
    <property type="entry name" value="NifX/NifY_domain"/>
</dbReference>
<dbReference type="InterPro" id="IPR031763">
    <property type="entry name" value="NafY_N"/>
</dbReference>
<evidence type="ECO:0000259" key="4">
    <source>
        <dbReference type="Pfam" id="PF16844"/>
    </source>
</evidence>
<name>A0A450THS7_9GAMM</name>